<organism evidence="2 3">
    <name type="scientific">Cryptolaemus montrouzieri</name>
    <dbReference type="NCBI Taxonomy" id="559131"/>
    <lineage>
        <taxon>Eukaryota</taxon>
        <taxon>Metazoa</taxon>
        <taxon>Ecdysozoa</taxon>
        <taxon>Arthropoda</taxon>
        <taxon>Hexapoda</taxon>
        <taxon>Insecta</taxon>
        <taxon>Pterygota</taxon>
        <taxon>Neoptera</taxon>
        <taxon>Endopterygota</taxon>
        <taxon>Coleoptera</taxon>
        <taxon>Polyphaga</taxon>
        <taxon>Cucujiformia</taxon>
        <taxon>Coccinelloidea</taxon>
        <taxon>Coccinellidae</taxon>
        <taxon>Scymninae</taxon>
        <taxon>Scymnini</taxon>
        <taxon>Cryptolaemus</taxon>
    </lineage>
</organism>
<reference evidence="2 3" key="1">
    <citation type="journal article" date="2021" name="BMC Biol.">
        <title>Horizontally acquired antibacterial genes associated with adaptive radiation of ladybird beetles.</title>
        <authorList>
            <person name="Li H.S."/>
            <person name="Tang X.F."/>
            <person name="Huang Y.H."/>
            <person name="Xu Z.Y."/>
            <person name="Chen M.L."/>
            <person name="Du X.Y."/>
            <person name="Qiu B.Y."/>
            <person name="Chen P.T."/>
            <person name="Zhang W."/>
            <person name="Slipinski A."/>
            <person name="Escalona H.E."/>
            <person name="Waterhouse R.M."/>
            <person name="Zwick A."/>
            <person name="Pang H."/>
        </authorList>
    </citation>
    <scope>NUCLEOTIDE SEQUENCE [LARGE SCALE GENOMIC DNA]</scope>
    <source>
        <strain evidence="2">SYSU2018</strain>
    </source>
</reference>
<evidence type="ECO:0000256" key="1">
    <source>
        <dbReference type="SAM" id="MobiDB-lite"/>
    </source>
</evidence>
<protein>
    <submittedName>
        <fullName evidence="2">Uncharacterized protein</fullName>
    </submittedName>
</protein>
<feature type="compositionally biased region" description="Basic and acidic residues" evidence="1">
    <location>
        <begin position="1"/>
        <end position="17"/>
    </location>
</feature>
<name>A0ABD2NME8_9CUCU</name>
<evidence type="ECO:0000313" key="3">
    <source>
        <dbReference type="Proteomes" id="UP001516400"/>
    </source>
</evidence>
<dbReference type="EMBL" id="JABFTP020000124">
    <property type="protein sequence ID" value="KAL3279750.1"/>
    <property type="molecule type" value="Genomic_DNA"/>
</dbReference>
<feature type="region of interest" description="Disordered" evidence="1">
    <location>
        <begin position="1"/>
        <end position="23"/>
    </location>
</feature>
<accession>A0ABD2NME8</accession>
<dbReference type="Proteomes" id="UP001516400">
    <property type="component" value="Unassembled WGS sequence"/>
</dbReference>
<evidence type="ECO:0000313" key="2">
    <source>
        <dbReference type="EMBL" id="KAL3279750.1"/>
    </source>
</evidence>
<comment type="caution">
    <text evidence="2">The sequence shown here is derived from an EMBL/GenBank/DDBJ whole genome shotgun (WGS) entry which is preliminary data.</text>
</comment>
<proteinExistence type="predicted"/>
<sequence>MERQTKRTYESSDKVDGEDPPNLEEINEAILKLKYNRVPGEDRIEANLKYREEEPVHAIIEIIQVIWDKEEMPNSWNAAPEAKYTKGYYK</sequence>
<keyword evidence="3" id="KW-1185">Reference proteome</keyword>
<dbReference type="AlphaFoldDB" id="A0ABD2NME8"/>
<gene>
    <name evidence="2" type="ORF">HHI36_017258</name>
</gene>